<accession>A0A1D3L299</accession>
<dbReference type="STRING" id="118062.MCBB_1234"/>
<proteinExistence type="predicted"/>
<organism evidence="3 4">
    <name type="scientific">Methanobacterium congolense</name>
    <dbReference type="NCBI Taxonomy" id="118062"/>
    <lineage>
        <taxon>Archaea</taxon>
        <taxon>Methanobacteriati</taxon>
        <taxon>Methanobacteriota</taxon>
        <taxon>Methanomada group</taxon>
        <taxon>Methanobacteria</taxon>
        <taxon>Methanobacteriales</taxon>
        <taxon>Methanobacteriaceae</taxon>
        <taxon>Methanobacterium</taxon>
    </lineage>
</organism>
<dbReference type="KEGG" id="mcub:MCBB_1234"/>
<dbReference type="EMBL" id="LT607756">
    <property type="protein sequence ID" value="SCG85792.1"/>
    <property type="molecule type" value="Genomic_DNA"/>
</dbReference>
<evidence type="ECO:0000256" key="1">
    <source>
        <dbReference type="SAM" id="MobiDB-lite"/>
    </source>
</evidence>
<dbReference type="GeneID" id="30412078"/>
<keyword evidence="2" id="KW-1133">Transmembrane helix</keyword>
<name>A0A1D3L299_9EURY</name>
<dbReference type="Proteomes" id="UP000094707">
    <property type="component" value="Chromosome I"/>
</dbReference>
<sequence>MKPELKGKIVVSLVVSMFAFIFGTGAGIMVGYTPLNDTLQLNNTTGELPSLPYSTTNTIGNSADNNTVLDNSNNDQVYVENSKTNTQSTNSSKNNSANST</sequence>
<keyword evidence="2" id="KW-0812">Transmembrane</keyword>
<feature type="region of interest" description="Disordered" evidence="1">
    <location>
        <begin position="81"/>
        <end position="100"/>
    </location>
</feature>
<evidence type="ECO:0000256" key="2">
    <source>
        <dbReference type="SAM" id="Phobius"/>
    </source>
</evidence>
<dbReference type="OrthoDB" id="383802at2157"/>
<feature type="region of interest" description="Disordered" evidence="1">
    <location>
        <begin position="52"/>
        <end position="72"/>
    </location>
</feature>
<evidence type="ECO:0000313" key="4">
    <source>
        <dbReference type="Proteomes" id="UP000094707"/>
    </source>
</evidence>
<gene>
    <name evidence="3" type="ORF">MCBB_1234</name>
</gene>
<protein>
    <submittedName>
        <fullName evidence="3">Uncharacterized protein</fullName>
    </submittedName>
</protein>
<reference evidence="3 4" key="1">
    <citation type="submission" date="2016-08" db="EMBL/GenBank/DDBJ databases">
        <authorList>
            <person name="Seilhamer J.J."/>
        </authorList>
    </citation>
    <scope>NUCLEOTIDE SEQUENCE [LARGE SCALE GENOMIC DNA]</scope>
    <source>
        <strain evidence="3">Buetzberg</strain>
    </source>
</reference>
<evidence type="ECO:0000313" key="3">
    <source>
        <dbReference type="EMBL" id="SCG85792.1"/>
    </source>
</evidence>
<keyword evidence="2" id="KW-0472">Membrane</keyword>
<keyword evidence="4" id="KW-1185">Reference proteome</keyword>
<dbReference type="AlphaFoldDB" id="A0A1D3L299"/>
<dbReference type="RefSeq" id="WP_071906917.1">
    <property type="nucleotide sequence ID" value="NZ_LT607756.1"/>
</dbReference>
<feature type="transmembrane region" description="Helical" evidence="2">
    <location>
        <begin position="9"/>
        <end position="32"/>
    </location>
</feature>